<dbReference type="Gene3D" id="1.20.5.340">
    <property type="match status" value="1"/>
</dbReference>
<protein>
    <recommendedName>
        <fullName evidence="5">Cell division protein ZapB</fullName>
    </recommendedName>
</protein>
<evidence type="ECO:0000256" key="3">
    <source>
        <dbReference type="SAM" id="MobiDB-lite"/>
    </source>
</evidence>
<evidence type="ECO:0000256" key="2">
    <source>
        <dbReference type="SAM" id="Coils"/>
    </source>
</evidence>
<reference evidence="4" key="1">
    <citation type="submission" date="2018-06" db="EMBL/GenBank/DDBJ databases">
        <authorList>
            <person name="Zhirakovskaya E."/>
        </authorList>
    </citation>
    <scope>NUCLEOTIDE SEQUENCE</scope>
</reference>
<keyword evidence="1 2" id="KW-0175">Coiled coil</keyword>
<feature type="coiled-coil region" evidence="2">
    <location>
        <begin position="7"/>
        <end position="34"/>
    </location>
</feature>
<feature type="region of interest" description="Disordered" evidence="3">
    <location>
        <begin position="75"/>
        <end position="103"/>
    </location>
</feature>
<dbReference type="InterPro" id="IPR009252">
    <property type="entry name" value="Cell_div_ZapB"/>
</dbReference>
<name>A0A3B0VD40_9ZZZZ</name>
<accession>A0A3B0VD40</accession>
<evidence type="ECO:0000313" key="4">
    <source>
        <dbReference type="EMBL" id="VAW38620.1"/>
    </source>
</evidence>
<organism evidence="4">
    <name type="scientific">hydrothermal vent metagenome</name>
    <dbReference type="NCBI Taxonomy" id="652676"/>
    <lineage>
        <taxon>unclassified sequences</taxon>
        <taxon>metagenomes</taxon>
        <taxon>ecological metagenomes</taxon>
    </lineage>
</organism>
<sequence>MENTTELVRLEQFVDKLLNQYNELKAKFRVLEATLQERDSHCASLQDTIAELRGERSVVSDRVAGLIDRIEQWEAEQAEGDGPGNEESADVQGKLFEPDKEKT</sequence>
<dbReference type="GO" id="GO:0005737">
    <property type="term" value="C:cytoplasm"/>
    <property type="evidence" value="ECO:0007669"/>
    <property type="project" value="InterPro"/>
</dbReference>
<dbReference type="GO" id="GO:0090529">
    <property type="term" value="P:cell septum assembly"/>
    <property type="evidence" value="ECO:0007669"/>
    <property type="project" value="InterPro"/>
</dbReference>
<dbReference type="Pfam" id="PF06005">
    <property type="entry name" value="ZapB"/>
    <property type="match status" value="1"/>
</dbReference>
<dbReference type="AlphaFoldDB" id="A0A3B0VD40"/>
<dbReference type="EMBL" id="UOEY01000063">
    <property type="protein sequence ID" value="VAW38620.1"/>
    <property type="molecule type" value="Genomic_DNA"/>
</dbReference>
<dbReference type="GO" id="GO:0043093">
    <property type="term" value="P:FtsZ-dependent cytokinesis"/>
    <property type="evidence" value="ECO:0007669"/>
    <property type="project" value="InterPro"/>
</dbReference>
<evidence type="ECO:0008006" key="5">
    <source>
        <dbReference type="Google" id="ProtNLM"/>
    </source>
</evidence>
<evidence type="ECO:0000256" key="1">
    <source>
        <dbReference type="ARBA" id="ARBA00023054"/>
    </source>
</evidence>
<gene>
    <name evidence="4" type="ORF">MNBD_DELTA04-74</name>
</gene>
<proteinExistence type="predicted"/>